<evidence type="ECO:0000313" key="2">
    <source>
        <dbReference type="Proteomes" id="UP000015105"/>
    </source>
</evidence>
<reference evidence="2" key="2">
    <citation type="journal article" date="2017" name="Nat. Plants">
        <title>The Aegilops tauschii genome reveals multiple impacts of transposons.</title>
        <authorList>
            <person name="Zhao G."/>
            <person name="Zou C."/>
            <person name="Li K."/>
            <person name="Wang K."/>
            <person name="Li T."/>
            <person name="Gao L."/>
            <person name="Zhang X."/>
            <person name="Wang H."/>
            <person name="Yang Z."/>
            <person name="Liu X."/>
            <person name="Jiang W."/>
            <person name="Mao L."/>
            <person name="Kong X."/>
            <person name="Jiao Y."/>
            <person name="Jia J."/>
        </authorList>
    </citation>
    <scope>NUCLEOTIDE SEQUENCE [LARGE SCALE GENOMIC DNA]</scope>
    <source>
        <strain evidence="2">cv. AL8/78</strain>
    </source>
</reference>
<dbReference type="EnsemblPlants" id="AET4Gv20030700.3">
    <property type="protein sequence ID" value="AET4Gv20030700.3"/>
    <property type="gene ID" value="AET4Gv20030700"/>
</dbReference>
<evidence type="ECO:0000313" key="1">
    <source>
        <dbReference type="EnsemblPlants" id="AET4Gv20030700.3"/>
    </source>
</evidence>
<proteinExistence type="predicted"/>
<protein>
    <submittedName>
        <fullName evidence="1">Uncharacterized protein</fullName>
    </submittedName>
</protein>
<reference evidence="2" key="1">
    <citation type="journal article" date="2014" name="Science">
        <title>Ancient hybridizations among the ancestral genomes of bread wheat.</title>
        <authorList>
            <consortium name="International Wheat Genome Sequencing Consortium,"/>
            <person name="Marcussen T."/>
            <person name="Sandve S.R."/>
            <person name="Heier L."/>
            <person name="Spannagl M."/>
            <person name="Pfeifer M."/>
            <person name="Jakobsen K.S."/>
            <person name="Wulff B.B."/>
            <person name="Steuernagel B."/>
            <person name="Mayer K.F."/>
            <person name="Olsen O.A."/>
        </authorList>
    </citation>
    <scope>NUCLEOTIDE SEQUENCE [LARGE SCALE GENOMIC DNA]</scope>
    <source>
        <strain evidence="2">cv. AL8/78</strain>
    </source>
</reference>
<dbReference type="Gramene" id="AET4Gv20030700.3">
    <property type="protein sequence ID" value="AET4Gv20030700.3"/>
    <property type="gene ID" value="AET4Gv20030700"/>
</dbReference>
<dbReference type="Proteomes" id="UP000015105">
    <property type="component" value="Chromosome 4D"/>
</dbReference>
<reference evidence="1" key="3">
    <citation type="journal article" date="2017" name="Nature">
        <title>Genome sequence of the progenitor of the wheat D genome Aegilops tauschii.</title>
        <authorList>
            <person name="Luo M.C."/>
            <person name="Gu Y.Q."/>
            <person name="Puiu D."/>
            <person name="Wang H."/>
            <person name="Twardziok S.O."/>
            <person name="Deal K.R."/>
            <person name="Huo N."/>
            <person name="Zhu T."/>
            <person name="Wang L."/>
            <person name="Wang Y."/>
            <person name="McGuire P.E."/>
            <person name="Liu S."/>
            <person name="Long H."/>
            <person name="Ramasamy R.K."/>
            <person name="Rodriguez J.C."/>
            <person name="Van S.L."/>
            <person name="Yuan L."/>
            <person name="Wang Z."/>
            <person name="Xia Z."/>
            <person name="Xiao L."/>
            <person name="Anderson O.D."/>
            <person name="Ouyang S."/>
            <person name="Liang Y."/>
            <person name="Zimin A.V."/>
            <person name="Pertea G."/>
            <person name="Qi P."/>
            <person name="Bennetzen J.L."/>
            <person name="Dai X."/>
            <person name="Dawson M.W."/>
            <person name="Muller H.G."/>
            <person name="Kugler K."/>
            <person name="Rivarola-Duarte L."/>
            <person name="Spannagl M."/>
            <person name="Mayer K.F.X."/>
            <person name="Lu F.H."/>
            <person name="Bevan M.W."/>
            <person name="Leroy P."/>
            <person name="Li P."/>
            <person name="You F.M."/>
            <person name="Sun Q."/>
            <person name="Liu Z."/>
            <person name="Lyons E."/>
            <person name="Wicker T."/>
            <person name="Salzberg S.L."/>
            <person name="Devos K.M."/>
            <person name="Dvorak J."/>
        </authorList>
    </citation>
    <scope>NUCLEOTIDE SEQUENCE [LARGE SCALE GENOMIC DNA]</scope>
    <source>
        <strain evidence="1">cv. AL8/78</strain>
    </source>
</reference>
<sequence length="117" mass="13022">VPFTSLIAHCMCRLTDNCSLPPSAYYHHNHCTAPSVPKSLRLVCVHRRPMKWCNRSMHQTTAHKIPPAGRCGERHDWIWIESSSSNKATNSGGGALGMHCCIAYASPLFHSIPFHLS</sequence>
<keyword evidence="2" id="KW-1185">Reference proteome</keyword>
<dbReference type="AlphaFoldDB" id="A0A453H1K9"/>
<reference evidence="1" key="5">
    <citation type="journal article" date="2021" name="G3 (Bethesda)">
        <title>Aegilops tauschii genome assembly Aet v5.0 features greater sequence contiguity and improved annotation.</title>
        <authorList>
            <person name="Wang L."/>
            <person name="Zhu T."/>
            <person name="Rodriguez J.C."/>
            <person name="Deal K.R."/>
            <person name="Dubcovsky J."/>
            <person name="McGuire P.E."/>
            <person name="Lux T."/>
            <person name="Spannagl M."/>
            <person name="Mayer K.F.X."/>
            <person name="Baldrich P."/>
            <person name="Meyers B.C."/>
            <person name="Huo N."/>
            <person name="Gu Y.Q."/>
            <person name="Zhou H."/>
            <person name="Devos K.M."/>
            <person name="Bennetzen J.L."/>
            <person name="Unver T."/>
            <person name="Budak H."/>
            <person name="Gulick P.J."/>
            <person name="Galiba G."/>
            <person name="Kalapos B."/>
            <person name="Nelson D.R."/>
            <person name="Li P."/>
            <person name="You F.M."/>
            <person name="Luo M.C."/>
            <person name="Dvorak J."/>
        </authorList>
    </citation>
    <scope>NUCLEOTIDE SEQUENCE [LARGE SCALE GENOMIC DNA]</scope>
    <source>
        <strain evidence="1">cv. AL8/78</strain>
    </source>
</reference>
<reference evidence="1" key="4">
    <citation type="submission" date="2019-03" db="UniProtKB">
        <authorList>
            <consortium name="EnsemblPlants"/>
        </authorList>
    </citation>
    <scope>IDENTIFICATION</scope>
</reference>
<name>A0A453H1K9_AEGTS</name>
<organism evidence="1 2">
    <name type="scientific">Aegilops tauschii subsp. strangulata</name>
    <name type="common">Goatgrass</name>
    <dbReference type="NCBI Taxonomy" id="200361"/>
    <lineage>
        <taxon>Eukaryota</taxon>
        <taxon>Viridiplantae</taxon>
        <taxon>Streptophyta</taxon>
        <taxon>Embryophyta</taxon>
        <taxon>Tracheophyta</taxon>
        <taxon>Spermatophyta</taxon>
        <taxon>Magnoliopsida</taxon>
        <taxon>Liliopsida</taxon>
        <taxon>Poales</taxon>
        <taxon>Poaceae</taxon>
        <taxon>BOP clade</taxon>
        <taxon>Pooideae</taxon>
        <taxon>Triticodae</taxon>
        <taxon>Triticeae</taxon>
        <taxon>Triticinae</taxon>
        <taxon>Aegilops</taxon>
    </lineage>
</organism>
<accession>A0A453H1K9</accession>